<dbReference type="Pfam" id="PF07963">
    <property type="entry name" value="N_methyl"/>
    <property type="match status" value="1"/>
</dbReference>
<dbReference type="NCBIfam" id="TIGR02532">
    <property type="entry name" value="IV_pilin_GFxxxE"/>
    <property type="match status" value="1"/>
</dbReference>
<dbReference type="PROSITE" id="PS00409">
    <property type="entry name" value="PROKAR_NTER_METHYL"/>
    <property type="match status" value="1"/>
</dbReference>
<sequence length="244" mass="26707">MRRAGFTLVELMVSMALGMLVLLLGVAGLRAVGEGYGRGTDGVASEREARAILTQAAEDLSKAVRGREMVFGGSTDAWRKDRLGFLCLQPDDAQSDSERVGDLCAVVYYIKDLKIGRDTVRCLLRGFRGSDETFEALRTGNESSLFVGEPADEPVAFGVLAFKVEPSVRGADGEWEDWQQTADPDWVGPDAVRLVLVVARRELVAKLRDTGAWDNSPLLGDPDDAEFSDQLETYEIFQPFGHDS</sequence>
<evidence type="ECO:0000313" key="1">
    <source>
        <dbReference type="EMBL" id="BCX48511.1"/>
    </source>
</evidence>
<protein>
    <recommendedName>
        <fullName evidence="3">Prepilin-type N-terminal cleavage/methylation domain-containing protein</fullName>
    </recommendedName>
</protein>
<dbReference type="InterPro" id="IPR012902">
    <property type="entry name" value="N_methyl_site"/>
</dbReference>
<name>A0ABM7RMW9_9BACT</name>
<dbReference type="Proteomes" id="UP001374893">
    <property type="component" value="Chromosome"/>
</dbReference>
<gene>
    <name evidence="1" type="ORF">HAHE_24190</name>
</gene>
<keyword evidence="2" id="KW-1185">Reference proteome</keyword>
<accession>A0ABM7RMW9</accession>
<dbReference type="EMBL" id="AP024702">
    <property type="protein sequence ID" value="BCX48511.1"/>
    <property type="molecule type" value="Genomic_DNA"/>
</dbReference>
<organism evidence="1 2">
    <name type="scientific">Haloferula helveola</name>
    <dbReference type="NCBI Taxonomy" id="490095"/>
    <lineage>
        <taxon>Bacteria</taxon>
        <taxon>Pseudomonadati</taxon>
        <taxon>Verrucomicrobiota</taxon>
        <taxon>Verrucomicrobiia</taxon>
        <taxon>Verrucomicrobiales</taxon>
        <taxon>Verrucomicrobiaceae</taxon>
        <taxon>Haloferula</taxon>
    </lineage>
</organism>
<reference evidence="1 2" key="1">
    <citation type="submission" date="2021-06" db="EMBL/GenBank/DDBJ databases">
        <title>Complete genome of Haloferula helveola possessing various polysaccharide degrading enzymes.</title>
        <authorList>
            <person name="Takami H."/>
            <person name="Huang C."/>
            <person name="Hamasaki K."/>
        </authorList>
    </citation>
    <scope>NUCLEOTIDE SEQUENCE [LARGE SCALE GENOMIC DNA]</scope>
    <source>
        <strain evidence="1 2">CN-1</strain>
    </source>
</reference>
<evidence type="ECO:0008006" key="3">
    <source>
        <dbReference type="Google" id="ProtNLM"/>
    </source>
</evidence>
<evidence type="ECO:0000313" key="2">
    <source>
        <dbReference type="Proteomes" id="UP001374893"/>
    </source>
</evidence>
<proteinExistence type="predicted"/>